<dbReference type="EMBL" id="BAABHS010000039">
    <property type="protein sequence ID" value="GAA4990331.1"/>
    <property type="molecule type" value="Genomic_DNA"/>
</dbReference>
<dbReference type="Proteomes" id="UP001500466">
    <property type="component" value="Unassembled WGS sequence"/>
</dbReference>
<dbReference type="RefSeq" id="WP_345680033.1">
    <property type="nucleotide sequence ID" value="NZ_BAABHS010000039.1"/>
</dbReference>
<gene>
    <name evidence="3" type="ORF">GCM10023205_72070</name>
</gene>
<sequence length="135" mass="14599">MDDVRLTPAERRALEEIEAELRKDRDLDRALRRMRAPKPGRHLTRRQRPEPPAGAAAGDDAAPGEHPGATAVSGHGDAAHRWLLGVLFTFALFAAMLSLGTVYFLVLALVAITLAATAGVVWMCVTLYMRGPNTG</sequence>
<evidence type="ECO:0000256" key="2">
    <source>
        <dbReference type="SAM" id="Phobius"/>
    </source>
</evidence>
<protein>
    <recommendedName>
        <fullName evidence="5">DUF3040 domain-containing protein</fullName>
    </recommendedName>
</protein>
<proteinExistence type="predicted"/>
<feature type="region of interest" description="Disordered" evidence="1">
    <location>
        <begin position="28"/>
        <end position="74"/>
    </location>
</feature>
<comment type="caution">
    <text evidence="3">The sequence shown here is derived from an EMBL/GenBank/DDBJ whole genome shotgun (WGS) entry which is preliminary data.</text>
</comment>
<evidence type="ECO:0000313" key="4">
    <source>
        <dbReference type="Proteomes" id="UP001500466"/>
    </source>
</evidence>
<keyword evidence="2" id="KW-0812">Transmembrane</keyword>
<reference evidence="4" key="1">
    <citation type="journal article" date="2019" name="Int. J. Syst. Evol. Microbiol.">
        <title>The Global Catalogue of Microorganisms (GCM) 10K type strain sequencing project: providing services to taxonomists for standard genome sequencing and annotation.</title>
        <authorList>
            <consortium name="The Broad Institute Genomics Platform"/>
            <consortium name="The Broad Institute Genome Sequencing Center for Infectious Disease"/>
            <person name="Wu L."/>
            <person name="Ma J."/>
        </authorList>
    </citation>
    <scope>NUCLEOTIDE SEQUENCE [LARGE SCALE GENOMIC DNA]</scope>
    <source>
        <strain evidence="4">JCM 17986</strain>
    </source>
</reference>
<accession>A0ABP9I7C9</accession>
<keyword evidence="4" id="KW-1185">Reference proteome</keyword>
<feature type="transmembrane region" description="Helical" evidence="2">
    <location>
        <begin position="82"/>
        <end position="99"/>
    </location>
</feature>
<organism evidence="3 4">
    <name type="scientific">Yinghuangia aomiensis</name>
    <dbReference type="NCBI Taxonomy" id="676205"/>
    <lineage>
        <taxon>Bacteria</taxon>
        <taxon>Bacillati</taxon>
        <taxon>Actinomycetota</taxon>
        <taxon>Actinomycetes</taxon>
        <taxon>Kitasatosporales</taxon>
        <taxon>Streptomycetaceae</taxon>
        <taxon>Yinghuangia</taxon>
    </lineage>
</organism>
<keyword evidence="2" id="KW-1133">Transmembrane helix</keyword>
<feature type="transmembrane region" description="Helical" evidence="2">
    <location>
        <begin position="105"/>
        <end position="129"/>
    </location>
</feature>
<feature type="compositionally biased region" description="Low complexity" evidence="1">
    <location>
        <begin position="53"/>
        <end position="69"/>
    </location>
</feature>
<evidence type="ECO:0008006" key="5">
    <source>
        <dbReference type="Google" id="ProtNLM"/>
    </source>
</evidence>
<name>A0ABP9I7C9_9ACTN</name>
<evidence type="ECO:0000313" key="3">
    <source>
        <dbReference type="EMBL" id="GAA4990331.1"/>
    </source>
</evidence>
<keyword evidence="2" id="KW-0472">Membrane</keyword>
<evidence type="ECO:0000256" key="1">
    <source>
        <dbReference type="SAM" id="MobiDB-lite"/>
    </source>
</evidence>
<feature type="compositionally biased region" description="Basic residues" evidence="1">
    <location>
        <begin position="32"/>
        <end position="46"/>
    </location>
</feature>